<keyword evidence="2" id="KW-0812">Transmembrane</keyword>
<name>A0A3A9YSB7_9ACTN</name>
<comment type="caution">
    <text evidence="3">The sequence shown here is derived from an EMBL/GenBank/DDBJ whole genome shotgun (WGS) entry which is preliminary data.</text>
</comment>
<dbReference type="Proteomes" id="UP000272474">
    <property type="component" value="Unassembled WGS sequence"/>
</dbReference>
<evidence type="ECO:0000256" key="2">
    <source>
        <dbReference type="SAM" id="Phobius"/>
    </source>
</evidence>
<dbReference type="EMBL" id="RBAL01000019">
    <property type="protein sequence ID" value="RKN38187.1"/>
    <property type="molecule type" value="Genomic_DNA"/>
</dbReference>
<keyword evidence="4" id="KW-1185">Reference proteome</keyword>
<keyword evidence="2" id="KW-1133">Transmembrane helix</keyword>
<evidence type="ECO:0008006" key="5">
    <source>
        <dbReference type="Google" id="ProtNLM"/>
    </source>
</evidence>
<feature type="transmembrane region" description="Helical" evidence="2">
    <location>
        <begin position="20"/>
        <end position="37"/>
    </location>
</feature>
<feature type="region of interest" description="Disordered" evidence="1">
    <location>
        <begin position="44"/>
        <end position="88"/>
    </location>
</feature>
<accession>A0A3A9YSB7</accession>
<sequence>MPLPAGHDALPHTRTRPAHWLITAAALAAAAGLAVLLQPSDAGATAEATPGAAAESPPPGEPETPAPGASQEPAGAPQEAPDAAEATYPLDCGPFEVAVTDQAVVDLESDGQPETVAVVRCDAASGSPPNGVYLLTAPARAGDPPRVEATLVDPAERMTVDRLRAEDASISLRLFGYSSPDVPRCCPDLQRDVSWSLRDGVLTLDPAPPPNSI</sequence>
<reference evidence="3 4" key="1">
    <citation type="journal article" date="2014" name="Int. J. Syst. Evol. Microbiol.">
        <title>Streptomyces hoynatensis sp. nov., isolated from deep marine sediment.</title>
        <authorList>
            <person name="Veyisoglu A."/>
            <person name="Sahin N."/>
        </authorList>
    </citation>
    <scope>NUCLEOTIDE SEQUENCE [LARGE SCALE GENOMIC DNA]</scope>
    <source>
        <strain evidence="3 4">KCTC 29097</strain>
    </source>
</reference>
<protein>
    <recommendedName>
        <fullName evidence="5">Secreted protein</fullName>
    </recommendedName>
</protein>
<evidence type="ECO:0000256" key="1">
    <source>
        <dbReference type="SAM" id="MobiDB-lite"/>
    </source>
</evidence>
<gene>
    <name evidence="3" type="ORF">D7294_25440</name>
</gene>
<keyword evidence="2" id="KW-0472">Membrane</keyword>
<evidence type="ECO:0000313" key="4">
    <source>
        <dbReference type="Proteomes" id="UP000272474"/>
    </source>
</evidence>
<organism evidence="3 4">
    <name type="scientific">Streptomyces hoynatensis</name>
    <dbReference type="NCBI Taxonomy" id="1141874"/>
    <lineage>
        <taxon>Bacteria</taxon>
        <taxon>Bacillati</taxon>
        <taxon>Actinomycetota</taxon>
        <taxon>Actinomycetes</taxon>
        <taxon>Kitasatosporales</taxon>
        <taxon>Streptomycetaceae</taxon>
        <taxon>Streptomyces</taxon>
    </lineage>
</organism>
<proteinExistence type="predicted"/>
<evidence type="ECO:0000313" key="3">
    <source>
        <dbReference type="EMBL" id="RKN38187.1"/>
    </source>
</evidence>
<dbReference type="OrthoDB" id="4350218at2"/>
<dbReference type="AlphaFoldDB" id="A0A3A9YSB7"/>
<dbReference type="RefSeq" id="WP_120683744.1">
    <property type="nucleotide sequence ID" value="NZ_RBAL01000019.1"/>
</dbReference>
<feature type="compositionally biased region" description="Pro residues" evidence="1">
    <location>
        <begin position="56"/>
        <end position="65"/>
    </location>
</feature>
<feature type="compositionally biased region" description="Low complexity" evidence="1">
    <location>
        <begin position="44"/>
        <end position="55"/>
    </location>
</feature>